<dbReference type="GO" id="GO:0008270">
    <property type="term" value="F:zinc ion binding"/>
    <property type="evidence" value="ECO:0007669"/>
    <property type="project" value="InterPro"/>
</dbReference>
<gene>
    <name evidence="1" type="ORF">FKW77_002824</name>
</gene>
<accession>A0A517LJU7</accession>
<dbReference type="GO" id="GO:0003676">
    <property type="term" value="F:nucleic acid binding"/>
    <property type="evidence" value="ECO:0007669"/>
    <property type="project" value="InterPro"/>
</dbReference>
<proteinExistence type="predicted"/>
<protein>
    <recommendedName>
        <fullName evidence="3">CCHC-type domain-containing protein</fullName>
    </recommendedName>
</protein>
<evidence type="ECO:0000313" key="2">
    <source>
        <dbReference type="Proteomes" id="UP000316270"/>
    </source>
</evidence>
<sequence>MKDNEWELVIRKPRGWGDRPAVKLDVEDHKETRTTIQPGRLIAKAGTSAPSLVGKAFRDMTSQDRKTNRKWRLAREKCIVCGQGNHFRNGCPLLPENIEKKKEAEEKRRVRLGKVAENKRAVIEMIMCTPPSDGSCPFTTIAQEILDKILMYAIRDLSGCCADSDEFLLEPHQPFQAPISQTSKTIRMQVLQIWLKMHTIILPTRTATCHFRRFCHRYNLFGYVRNLGFPSFYSSCLSMRHNTNHDVELMKLCPNLRKACITLQITRMEGNQRTAGTCHTITSFRTQYSLGEVCKCPQLKHVVLTLRKWHKDTVNVKPGGDVFGFGEDLAAWFRIKFQARVGAEALAKVKKLGGMTSKAEAAIIVAAAKREIVVETIHQDESPRD</sequence>
<dbReference type="Proteomes" id="UP000316270">
    <property type="component" value="Chromosome 14"/>
</dbReference>
<evidence type="ECO:0008006" key="3">
    <source>
        <dbReference type="Google" id="ProtNLM"/>
    </source>
</evidence>
<reference evidence="1 2" key="1">
    <citation type="submission" date="2019-07" db="EMBL/GenBank/DDBJ databases">
        <title>Finished genome of Venturia effusa.</title>
        <authorList>
            <person name="Young C.A."/>
            <person name="Cox M.P."/>
            <person name="Ganley A.R.D."/>
            <person name="David W.J."/>
        </authorList>
    </citation>
    <scope>NUCLEOTIDE SEQUENCE [LARGE SCALE GENOMIC DNA]</scope>
    <source>
        <strain evidence="2">albino</strain>
    </source>
</reference>
<name>A0A517LJU7_9PEZI</name>
<evidence type="ECO:0000313" key="1">
    <source>
        <dbReference type="EMBL" id="QDS75918.1"/>
    </source>
</evidence>
<dbReference type="EMBL" id="CP042198">
    <property type="protein sequence ID" value="QDS75918.1"/>
    <property type="molecule type" value="Genomic_DNA"/>
</dbReference>
<dbReference type="SUPFAM" id="SSF57756">
    <property type="entry name" value="Retrovirus zinc finger-like domains"/>
    <property type="match status" value="1"/>
</dbReference>
<dbReference type="AlphaFoldDB" id="A0A517LJU7"/>
<keyword evidence="2" id="KW-1185">Reference proteome</keyword>
<organism evidence="1 2">
    <name type="scientific">Venturia effusa</name>
    <dbReference type="NCBI Taxonomy" id="50376"/>
    <lineage>
        <taxon>Eukaryota</taxon>
        <taxon>Fungi</taxon>
        <taxon>Dikarya</taxon>
        <taxon>Ascomycota</taxon>
        <taxon>Pezizomycotina</taxon>
        <taxon>Dothideomycetes</taxon>
        <taxon>Pleosporomycetidae</taxon>
        <taxon>Venturiales</taxon>
        <taxon>Venturiaceae</taxon>
        <taxon>Venturia</taxon>
    </lineage>
</organism>
<dbReference type="InterPro" id="IPR036875">
    <property type="entry name" value="Znf_CCHC_sf"/>
</dbReference>